<dbReference type="InterPro" id="IPR036291">
    <property type="entry name" value="NAD(P)-bd_dom_sf"/>
</dbReference>
<name>A0A495W405_9PSEU</name>
<dbReference type="EMBL" id="RBXO01000001">
    <property type="protein sequence ID" value="RKT55830.1"/>
    <property type="molecule type" value="Genomic_DNA"/>
</dbReference>
<gene>
    <name evidence="4" type="ORF">C8E97_4517</name>
</gene>
<evidence type="ECO:0000313" key="5">
    <source>
        <dbReference type="Proteomes" id="UP000282084"/>
    </source>
</evidence>
<comment type="caution">
    <text evidence="4">The sequence shown here is derived from an EMBL/GenBank/DDBJ whole genome shotgun (WGS) entry which is preliminary data.</text>
</comment>
<evidence type="ECO:0000256" key="1">
    <source>
        <dbReference type="ARBA" id="ARBA00006484"/>
    </source>
</evidence>
<dbReference type="Proteomes" id="UP000282084">
    <property type="component" value="Unassembled WGS sequence"/>
</dbReference>
<evidence type="ECO:0000256" key="3">
    <source>
        <dbReference type="SAM" id="MobiDB-lite"/>
    </source>
</evidence>
<evidence type="ECO:0000256" key="2">
    <source>
        <dbReference type="ARBA" id="ARBA00023002"/>
    </source>
</evidence>
<sequence length="250" mass="24251">MGMEGKVALVTGAGSGIGAAVARRLDAAGARVAALDADSSAVEIVGGGLWSGMAVCAEAADPAQAESAVTAVVGHFGRIDLLVTTAPALPCPRGRGAPRAADPATGGFAARTPAGGPAAAGDGSAARQADPDGPATLAVDDETWHLVLGTQLDAAFYTTRAVLRAMGGDGGVIVAVAVTCPHLPPQSAAAGGIRGLVRAVARDAEPLGVLVRSVTARCTPDPVEVADTVAGLAVTTGGPTWALDSPAGSP</sequence>
<feature type="compositionally biased region" description="Low complexity" evidence="3">
    <location>
        <begin position="92"/>
        <end position="128"/>
    </location>
</feature>
<keyword evidence="5" id="KW-1185">Reference proteome</keyword>
<dbReference type="PANTHER" id="PTHR43639:SF1">
    <property type="entry name" value="SHORT-CHAIN DEHYDROGENASE_REDUCTASE FAMILY PROTEIN"/>
    <property type="match status" value="1"/>
</dbReference>
<organism evidence="4 5">
    <name type="scientific">Saccharothrix australiensis</name>
    <dbReference type="NCBI Taxonomy" id="2072"/>
    <lineage>
        <taxon>Bacteria</taxon>
        <taxon>Bacillati</taxon>
        <taxon>Actinomycetota</taxon>
        <taxon>Actinomycetes</taxon>
        <taxon>Pseudonocardiales</taxon>
        <taxon>Pseudonocardiaceae</taxon>
        <taxon>Saccharothrix</taxon>
    </lineage>
</organism>
<dbReference type="SUPFAM" id="SSF51735">
    <property type="entry name" value="NAD(P)-binding Rossmann-fold domains"/>
    <property type="match status" value="1"/>
</dbReference>
<proteinExistence type="inferred from homology"/>
<evidence type="ECO:0000313" key="4">
    <source>
        <dbReference type="EMBL" id="RKT55830.1"/>
    </source>
</evidence>
<dbReference type="CDD" id="cd05233">
    <property type="entry name" value="SDR_c"/>
    <property type="match status" value="1"/>
</dbReference>
<dbReference type="PRINTS" id="PR00081">
    <property type="entry name" value="GDHRDH"/>
</dbReference>
<comment type="similarity">
    <text evidence="1">Belongs to the short-chain dehydrogenases/reductases (SDR) family.</text>
</comment>
<dbReference type="AlphaFoldDB" id="A0A495W405"/>
<dbReference type="Gene3D" id="3.40.50.720">
    <property type="entry name" value="NAD(P)-binding Rossmann-like Domain"/>
    <property type="match status" value="1"/>
</dbReference>
<keyword evidence="2" id="KW-0560">Oxidoreductase</keyword>
<reference evidence="4 5" key="1">
    <citation type="submission" date="2018-10" db="EMBL/GenBank/DDBJ databases">
        <title>Sequencing the genomes of 1000 actinobacteria strains.</title>
        <authorList>
            <person name="Klenk H.-P."/>
        </authorList>
    </citation>
    <scope>NUCLEOTIDE SEQUENCE [LARGE SCALE GENOMIC DNA]</scope>
    <source>
        <strain evidence="4 5">DSM 43800</strain>
    </source>
</reference>
<dbReference type="GO" id="GO:0016491">
    <property type="term" value="F:oxidoreductase activity"/>
    <property type="evidence" value="ECO:0007669"/>
    <property type="project" value="UniProtKB-KW"/>
</dbReference>
<protein>
    <submittedName>
        <fullName evidence="4">3-oxoacyl-[acyl-carrier protein] reductase</fullName>
    </submittedName>
</protein>
<dbReference type="PANTHER" id="PTHR43639">
    <property type="entry name" value="OXIDOREDUCTASE, SHORT-CHAIN DEHYDROGENASE/REDUCTASE FAMILY (AFU_ORTHOLOGUE AFUA_5G02870)"/>
    <property type="match status" value="1"/>
</dbReference>
<dbReference type="RefSeq" id="WP_170211962.1">
    <property type="nucleotide sequence ID" value="NZ_RBXO01000001.1"/>
</dbReference>
<accession>A0A495W405</accession>
<feature type="region of interest" description="Disordered" evidence="3">
    <location>
        <begin position="92"/>
        <end position="135"/>
    </location>
</feature>
<dbReference type="InterPro" id="IPR002347">
    <property type="entry name" value="SDR_fam"/>
</dbReference>
<dbReference type="Pfam" id="PF00106">
    <property type="entry name" value="adh_short"/>
    <property type="match status" value="2"/>
</dbReference>